<evidence type="ECO:0000313" key="5">
    <source>
        <dbReference type="Proteomes" id="UP000192257"/>
    </source>
</evidence>
<reference evidence="4 5" key="1">
    <citation type="submission" date="2017-03" db="EMBL/GenBank/DDBJ databases">
        <title>An alternative strategy for trypanosome survival in the mammalian bloodstream revealed through genome and transcriptome analysis of the ubiquitous bovine parasite Trypanosoma (Megatrypanum) theileri.</title>
        <authorList>
            <person name="Kelly S."/>
            <person name="Ivens A."/>
            <person name="Mott A."/>
            <person name="O'Neill E."/>
            <person name="Emms D."/>
            <person name="Macleod O."/>
            <person name="Voorheis P."/>
            <person name="Matthews J."/>
            <person name="Matthews K."/>
            <person name="Carrington M."/>
        </authorList>
    </citation>
    <scope>NUCLEOTIDE SEQUENCE [LARGE SCALE GENOMIC DNA]</scope>
    <source>
        <strain evidence="4">Edinburgh</strain>
    </source>
</reference>
<accession>A0A1X0NYH7</accession>
<evidence type="ECO:0000313" key="4">
    <source>
        <dbReference type="EMBL" id="ORC89598.1"/>
    </source>
</evidence>
<dbReference type="EMBL" id="NBCO01000011">
    <property type="protein sequence ID" value="ORC89598.1"/>
    <property type="molecule type" value="Genomic_DNA"/>
</dbReference>
<protein>
    <submittedName>
        <fullName evidence="4">Syntaxin</fullName>
    </submittedName>
</protein>
<evidence type="ECO:0000256" key="1">
    <source>
        <dbReference type="SAM" id="Coils"/>
    </source>
</evidence>
<dbReference type="CDD" id="cd15841">
    <property type="entry name" value="SNARE_Qc"/>
    <property type="match status" value="1"/>
</dbReference>
<dbReference type="RefSeq" id="XP_028883664.1">
    <property type="nucleotide sequence ID" value="XM_029024841.1"/>
</dbReference>
<sequence length="288" mass="33036">MMWPSSVRTEFDGIVTTAPQLPLQENKEEGGVQPHSGQVKATSYEAAQFRTADCLRQIRELVTQLDDMHTGANHKECFELSQQIRRVEGQAKLEMQTAKKLALVERRQHEFELLSRHFKSTINLVRDRYGGGLPAVKLDDKNVQNTSVPFTGFKNSLEESTVFSERGDITSSHPSHGYNIRDDKEFIQFFQSTQKNDMMIDEALDRIYTGVQRLNENAIQITSELQVQEQMLEETEQKVDYVHGKLGKLNIKIREAIRKMDRPMMAVYAVCCLILMAIITVIYFMVKS</sequence>
<dbReference type="SUPFAM" id="SSF58038">
    <property type="entry name" value="SNARE fusion complex"/>
    <property type="match status" value="1"/>
</dbReference>
<name>A0A1X0NYH7_9TRYP</name>
<organism evidence="4 5">
    <name type="scientific">Trypanosoma theileri</name>
    <dbReference type="NCBI Taxonomy" id="67003"/>
    <lineage>
        <taxon>Eukaryota</taxon>
        <taxon>Discoba</taxon>
        <taxon>Euglenozoa</taxon>
        <taxon>Kinetoplastea</taxon>
        <taxon>Metakinetoplastina</taxon>
        <taxon>Trypanosomatida</taxon>
        <taxon>Trypanosomatidae</taxon>
        <taxon>Trypanosoma</taxon>
    </lineage>
</organism>
<keyword evidence="1" id="KW-0175">Coiled coil</keyword>
<keyword evidence="2" id="KW-0812">Transmembrane</keyword>
<dbReference type="GeneID" id="39984621"/>
<gene>
    <name evidence="4" type="ORF">TM35_000111320</name>
</gene>
<dbReference type="Gene3D" id="1.20.5.110">
    <property type="match status" value="1"/>
</dbReference>
<comment type="caution">
    <text evidence="4">The sequence shown here is derived from an EMBL/GenBank/DDBJ whole genome shotgun (WGS) entry which is preliminary data.</text>
</comment>
<dbReference type="InterPro" id="IPR000727">
    <property type="entry name" value="T_SNARE_dom"/>
</dbReference>
<keyword evidence="2" id="KW-1133">Transmembrane helix</keyword>
<dbReference type="Proteomes" id="UP000192257">
    <property type="component" value="Unassembled WGS sequence"/>
</dbReference>
<feature type="coiled-coil region" evidence="1">
    <location>
        <begin position="211"/>
        <end position="238"/>
    </location>
</feature>
<feature type="transmembrane region" description="Helical" evidence="2">
    <location>
        <begin position="266"/>
        <end position="286"/>
    </location>
</feature>
<dbReference type="OrthoDB" id="244190at2759"/>
<feature type="domain" description="T-SNARE coiled-coil homology" evidence="3">
    <location>
        <begin position="201"/>
        <end position="256"/>
    </location>
</feature>
<dbReference type="PROSITE" id="PS50192">
    <property type="entry name" value="T_SNARE"/>
    <property type="match status" value="1"/>
</dbReference>
<evidence type="ECO:0000259" key="3">
    <source>
        <dbReference type="PROSITE" id="PS50192"/>
    </source>
</evidence>
<evidence type="ECO:0000256" key="2">
    <source>
        <dbReference type="SAM" id="Phobius"/>
    </source>
</evidence>
<keyword evidence="5" id="KW-1185">Reference proteome</keyword>
<dbReference type="VEuPathDB" id="TriTrypDB:TM35_000111320"/>
<keyword evidence="2" id="KW-0472">Membrane</keyword>
<dbReference type="AlphaFoldDB" id="A0A1X0NYH7"/>
<proteinExistence type="predicted"/>